<evidence type="ECO:0000313" key="1">
    <source>
        <dbReference type="EMBL" id="SFI53881.1"/>
    </source>
</evidence>
<dbReference type="EMBL" id="FORI01000002">
    <property type="protein sequence ID" value="SFI53881.1"/>
    <property type="molecule type" value="Genomic_DNA"/>
</dbReference>
<reference evidence="2" key="1">
    <citation type="submission" date="2016-10" db="EMBL/GenBank/DDBJ databases">
        <authorList>
            <person name="Varghese N."/>
            <person name="Submissions S."/>
        </authorList>
    </citation>
    <scope>NUCLEOTIDE SEQUENCE [LARGE SCALE GENOMIC DNA]</scope>
    <source>
        <strain evidence="2">XBD1002</strain>
    </source>
</reference>
<keyword evidence="2" id="KW-1185">Reference proteome</keyword>
<evidence type="ECO:0000313" key="2">
    <source>
        <dbReference type="Proteomes" id="UP000182737"/>
    </source>
</evidence>
<proteinExistence type="predicted"/>
<gene>
    <name evidence="1" type="ORF">SAMN04487775_102265</name>
</gene>
<dbReference type="AlphaFoldDB" id="A0A1I3J0T3"/>
<dbReference type="Proteomes" id="UP000182737">
    <property type="component" value="Unassembled WGS sequence"/>
</dbReference>
<protein>
    <submittedName>
        <fullName evidence="1">Uncharacterized protein</fullName>
    </submittedName>
</protein>
<organism evidence="1 2">
    <name type="scientific">Treponema bryantii</name>
    <dbReference type="NCBI Taxonomy" id="163"/>
    <lineage>
        <taxon>Bacteria</taxon>
        <taxon>Pseudomonadati</taxon>
        <taxon>Spirochaetota</taxon>
        <taxon>Spirochaetia</taxon>
        <taxon>Spirochaetales</taxon>
        <taxon>Treponemataceae</taxon>
        <taxon>Treponema</taxon>
    </lineage>
</organism>
<name>A0A1I3J0T3_9SPIR</name>
<sequence>MLPPENTTENGDPRRSVFNYLSYTKLTVFSYFDILLEHPLGI</sequence>
<accession>A0A1I3J0T3</accession>